<evidence type="ECO:0000313" key="2">
    <source>
        <dbReference type="EMBL" id="SHF80671.1"/>
    </source>
</evidence>
<name>A0A1M5ENJ8_9BACT</name>
<dbReference type="STRING" id="1194090.SAMN05443144_113111"/>
<feature type="signal peptide" evidence="1">
    <location>
        <begin position="1"/>
        <end position="21"/>
    </location>
</feature>
<accession>A0A1M5ENJ8</accession>
<dbReference type="OrthoDB" id="1523802at2"/>
<proteinExistence type="predicted"/>
<sequence>MKKFTFFPVLLILIVTGTVFAQPAPNEYKKMDYIHVGPDQFFTFTDQVTHELRAVYQQLVEDDALKNWQLYHVSYPGGEKTDYNFVSIVTATDLAAFEEVFSTVSSSPYIPSAFGSEISAVHDSIIKTELWKVENAFIDSTKNHPAKYMSMDYMDVAPDKNPDYLMLEEEVAKPIHEARIEKNIMSGWEVYSLIIPGGIEYGYNFATGNFYDRLEHIEYGFTNEVINQAIGTNANIPELFATIYETRDMVKVELWELIAHSE</sequence>
<dbReference type="AlphaFoldDB" id="A0A1M5ENJ8"/>
<protein>
    <recommendedName>
        <fullName evidence="4">NIPSNAP protein</fullName>
    </recommendedName>
</protein>
<dbReference type="EMBL" id="FQUS01000013">
    <property type="protein sequence ID" value="SHF80671.1"/>
    <property type="molecule type" value="Genomic_DNA"/>
</dbReference>
<evidence type="ECO:0000313" key="3">
    <source>
        <dbReference type="Proteomes" id="UP000184041"/>
    </source>
</evidence>
<keyword evidence="1" id="KW-0732">Signal</keyword>
<feature type="chain" id="PRO_5012160539" description="NIPSNAP protein" evidence="1">
    <location>
        <begin position="22"/>
        <end position="262"/>
    </location>
</feature>
<dbReference type="RefSeq" id="WP_073064958.1">
    <property type="nucleotide sequence ID" value="NZ_FQUS01000013.1"/>
</dbReference>
<evidence type="ECO:0008006" key="4">
    <source>
        <dbReference type="Google" id="ProtNLM"/>
    </source>
</evidence>
<keyword evidence="3" id="KW-1185">Reference proteome</keyword>
<organism evidence="2 3">
    <name type="scientific">Fodinibius roseus</name>
    <dbReference type="NCBI Taxonomy" id="1194090"/>
    <lineage>
        <taxon>Bacteria</taxon>
        <taxon>Pseudomonadati</taxon>
        <taxon>Balneolota</taxon>
        <taxon>Balneolia</taxon>
        <taxon>Balneolales</taxon>
        <taxon>Balneolaceae</taxon>
        <taxon>Fodinibius</taxon>
    </lineage>
</organism>
<evidence type="ECO:0000256" key="1">
    <source>
        <dbReference type="SAM" id="SignalP"/>
    </source>
</evidence>
<gene>
    <name evidence="2" type="ORF">SAMN05443144_113111</name>
</gene>
<dbReference type="Proteomes" id="UP000184041">
    <property type="component" value="Unassembled WGS sequence"/>
</dbReference>
<reference evidence="2 3" key="1">
    <citation type="submission" date="2016-11" db="EMBL/GenBank/DDBJ databases">
        <authorList>
            <person name="Jaros S."/>
            <person name="Januszkiewicz K."/>
            <person name="Wedrychowicz H."/>
        </authorList>
    </citation>
    <scope>NUCLEOTIDE SEQUENCE [LARGE SCALE GENOMIC DNA]</scope>
    <source>
        <strain evidence="2 3">DSM 21986</strain>
    </source>
</reference>